<dbReference type="KEGG" id="pfer:IRI77_31090"/>
<keyword evidence="4" id="KW-1185">Reference proteome</keyword>
<dbReference type="Gene3D" id="2.10.260.10">
    <property type="match status" value="1"/>
</dbReference>
<dbReference type="InterPro" id="IPR037914">
    <property type="entry name" value="SpoVT-AbrB_sf"/>
</dbReference>
<sequence length="86" mass="9311">MRIKEKFQVTLPAELRTRSGLAVGDFLEVSLEQGGVITLTPKSMVDRQIAEGLADLKAGRVHGPYETAEEAISALDGRTGRKSSVR</sequence>
<dbReference type="NCBIfam" id="TIGR01439">
    <property type="entry name" value="lp_hng_hel_AbrB"/>
    <property type="match status" value="1"/>
</dbReference>
<evidence type="ECO:0000313" key="3">
    <source>
        <dbReference type="EMBL" id="QOY87175.1"/>
    </source>
</evidence>
<dbReference type="Proteomes" id="UP000593892">
    <property type="component" value="Chromosome"/>
</dbReference>
<name>A0A7S7SKL7_PALFE</name>
<keyword evidence="1 3" id="KW-0238">DNA-binding</keyword>
<evidence type="ECO:0000313" key="4">
    <source>
        <dbReference type="Proteomes" id="UP000593892"/>
    </source>
</evidence>
<dbReference type="AlphaFoldDB" id="A0A7S7SKL7"/>
<dbReference type="EMBL" id="CP063849">
    <property type="protein sequence ID" value="QOY87175.1"/>
    <property type="molecule type" value="Genomic_DNA"/>
</dbReference>
<dbReference type="Pfam" id="PF04014">
    <property type="entry name" value="MazE_antitoxin"/>
    <property type="match status" value="1"/>
</dbReference>
<evidence type="ECO:0000259" key="2">
    <source>
        <dbReference type="PROSITE" id="PS51740"/>
    </source>
</evidence>
<dbReference type="RefSeq" id="WP_194448844.1">
    <property type="nucleotide sequence ID" value="NZ_CP063849.1"/>
</dbReference>
<reference evidence="3 4" key="1">
    <citation type="submission" date="2020-10" db="EMBL/GenBank/DDBJ databases">
        <title>Complete genome sequence of Paludibaculum fermentans P105T, a facultatively anaerobic acidobacterium capable of dissimilatory Fe(III) reduction.</title>
        <authorList>
            <person name="Dedysh S.N."/>
            <person name="Beletsky A.V."/>
            <person name="Kulichevskaya I.S."/>
            <person name="Mardanov A.V."/>
            <person name="Ravin N.V."/>
        </authorList>
    </citation>
    <scope>NUCLEOTIDE SEQUENCE [LARGE SCALE GENOMIC DNA]</scope>
    <source>
        <strain evidence="3 4">P105</strain>
    </source>
</reference>
<dbReference type="InterPro" id="IPR007159">
    <property type="entry name" value="SpoVT-AbrB_dom"/>
</dbReference>
<organism evidence="3 4">
    <name type="scientific">Paludibaculum fermentans</name>
    <dbReference type="NCBI Taxonomy" id="1473598"/>
    <lineage>
        <taxon>Bacteria</taxon>
        <taxon>Pseudomonadati</taxon>
        <taxon>Acidobacteriota</taxon>
        <taxon>Terriglobia</taxon>
        <taxon>Bryobacterales</taxon>
        <taxon>Bryobacteraceae</taxon>
        <taxon>Paludibaculum</taxon>
    </lineage>
</organism>
<proteinExistence type="predicted"/>
<protein>
    <submittedName>
        <fullName evidence="3">AbrB/MazE/SpoVT family DNA-binding domain-containing protein</fullName>
    </submittedName>
</protein>
<dbReference type="SUPFAM" id="SSF89447">
    <property type="entry name" value="AbrB/MazE/MraZ-like"/>
    <property type="match status" value="1"/>
</dbReference>
<dbReference type="GO" id="GO:0003677">
    <property type="term" value="F:DNA binding"/>
    <property type="evidence" value="ECO:0007669"/>
    <property type="project" value="UniProtKB-UniRule"/>
</dbReference>
<accession>A0A7S7SKL7</accession>
<feature type="domain" description="SpoVT-AbrB" evidence="2">
    <location>
        <begin position="1"/>
        <end position="44"/>
    </location>
</feature>
<dbReference type="PROSITE" id="PS51740">
    <property type="entry name" value="SPOVT_ABRB"/>
    <property type="match status" value="1"/>
</dbReference>
<gene>
    <name evidence="3" type="ORF">IRI77_31090</name>
</gene>
<dbReference type="SMART" id="SM00966">
    <property type="entry name" value="SpoVT_AbrB"/>
    <property type="match status" value="1"/>
</dbReference>
<evidence type="ECO:0000256" key="1">
    <source>
        <dbReference type="PROSITE-ProRule" id="PRU01076"/>
    </source>
</evidence>